<sequence length="340" mass="37745">MRDFAKRLLIAGIMAFFISLLFIGGKNIQAETIDIEEAASHWMWPADGIVTDTYGTRSGHHKGIDIAGGLGTPIYVVDEGTVSRSYYSSSYGHVVFVKHPNNFETVYAHLSKRKVNEGQSVKQGDIIGEMGSTGRSSGVHLHFEIHKKEWTVNKENSLNPVVILGDVGIGETVQAMVQQKDHVQVAGVMEDTSDVEEAVVAFKENIAKYLPTDDYQLLVSEEKDLKDEVESASNKESEEEATKDIIHIVQSGDTLWELAEKYDSSVVTIMESNQLANDVILPEQKLIIEELSEEQYIVKPGDSLTSIAEEANLSVEELMEINHLSSEIIQPQQILTIKQQ</sequence>
<feature type="domain" description="LysM" evidence="2">
    <location>
        <begin position="294"/>
        <end position="337"/>
    </location>
</feature>
<dbReference type="CDD" id="cd00118">
    <property type="entry name" value="LysM"/>
    <property type="match status" value="2"/>
</dbReference>
<dbReference type="InterPro" id="IPR018392">
    <property type="entry name" value="LysM"/>
</dbReference>
<dbReference type="AlphaFoldDB" id="A0A920BS45"/>
<dbReference type="GO" id="GO:0004222">
    <property type="term" value="F:metalloendopeptidase activity"/>
    <property type="evidence" value="ECO:0007669"/>
    <property type="project" value="TreeGrafter"/>
</dbReference>
<dbReference type="CDD" id="cd12797">
    <property type="entry name" value="M23_peptidase"/>
    <property type="match status" value="1"/>
</dbReference>
<organism evidence="3 4">
    <name type="scientific">Robertmurraya siralis</name>
    <dbReference type="NCBI Taxonomy" id="77777"/>
    <lineage>
        <taxon>Bacteria</taxon>
        <taxon>Bacillati</taxon>
        <taxon>Bacillota</taxon>
        <taxon>Bacilli</taxon>
        <taxon>Bacillales</taxon>
        <taxon>Bacillaceae</taxon>
        <taxon>Robertmurraya</taxon>
    </lineage>
</organism>
<dbReference type="PROSITE" id="PS51782">
    <property type="entry name" value="LYSM"/>
    <property type="match status" value="2"/>
</dbReference>
<dbReference type="SUPFAM" id="SSF51261">
    <property type="entry name" value="Duplicated hybrid motif"/>
    <property type="match status" value="1"/>
</dbReference>
<dbReference type="RefSeq" id="WP_212933229.1">
    <property type="nucleotide sequence ID" value="NZ_BORC01000001.1"/>
</dbReference>
<dbReference type="SUPFAM" id="SSF54106">
    <property type="entry name" value="LysM domain"/>
    <property type="match status" value="2"/>
</dbReference>
<comment type="caution">
    <text evidence="3">The sequence shown here is derived from an EMBL/GenBank/DDBJ whole genome shotgun (WGS) entry which is preliminary data.</text>
</comment>
<dbReference type="InterPro" id="IPR036779">
    <property type="entry name" value="LysM_dom_sf"/>
</dbReference>
<proteinExistence type="predicted"/>
<dbReference type="SMART" id="SM00257">
    <property type="entry name" value="LysM"/>
    <property type="match status" value="2"/>
</dbReference>
<evidence type="ECO:0000313" key="3">
    <source>
        <dbReference type="EMBL" id="GIN60695.1"/>
    </source>
</evidence>
<dbReference type="PANTHER" id="PTHR21666">
    <property type="entry name" value="PEPTIDASE-RELATED"/>
    <property type="match status" value="1"/>
</dbReference>
<feature type="coiled-coil region" evidence="1">
    <location>
        <begin position="215"/>
        <end position="242"/>
    </location>
</feature>
<evidence type="ECO:0000259" key="2">
    <source>
        <dbReference type="PROSITE" id="PS51782"/>
    </source>
</evidence>
<evidence type="ECO:0000256" key="1">
    <source>
        <dbReference type="SAM" id="Coils"/>
    </source>
</evidence>
<dbReference type="Gene3D" id="2.70.70.10">
    <property type="entry name" value="Glucose Permease (Domain IIA)"/>
    <property type="match status" value="1"/>
</dbReference>
<dbReference type="Pfam" id="PF01476">
    <property type="entry name" value="LysM"/>
    <property type="match status" value="2"/>
</dbReference>
<reference evidence="3" key="1">
    <citation type="submission" date="2021-03" db="EMBL/GenBank/DDBJ databases">
        <title>Antimicrobial resistance genes in bacteria isolated from Japanese honey, and their potential for conferring macrolide and lincosamide resistance in the American foulbrood pathogen Paenibacillus larvae.</title>
        <authorList>
            <person name="Okamoto M."/>
            <person name="Kumagai M."/>
            <person name="Kanamori H."/>
            <person name="Takamatsu D."/>
        </authorList>
    </citation>
    <scope>NUCLEOTIDE SEQUENCE</scope>
    <source>
        <strain evidence="3">J27TS8</strain>
    </source>
</reference>
<feature type="domain" description="LysM" evidence="2">
    <location>
        <begin position="245"/>
        <end position="288"/>
    </location>
</feature>
<dbReference type="InterPro" id="IPR011055">
    <property type="entry name" value="Dup_hybrid_motif"/>
</dbReference>
<accession>A0A920BS45</accession>
<dbReference type="PANTHER" id="PTHR21666:SF270">
    <property type="entry name" value="MUREIN HYDROLASE ACTIVATOR ENVC"/>
    <property type="match status" value="1"/>
</dbReference>
<evidence type="ECO:0000313" key="4">
    <source>
        <dbReference type="Proteomes" id="UP000682111"/>
    </source>
</evidence>
<dbReference type="Proteomes" id="UP000682111">
    <property type="component" value="Unassembled WGS sequence"/>
</dbReference>
<dbReference type="InterPro" id="IPR016047">
    <property type="entry name" value="M23ase_b-sheet_dom"/>
</dbReference>
<dbReference type="Pfam" id="PF01551">
    <property type="entry name" value="Peptidase_M23"/>
    <property type="match status" value="1"/>
</dbReference>
<dbReference type="EMBL" id="BORC01000001">
    <property type="protein sequence ID" value="GIN60695.1"/>
    <property type="molecule type" value="Genomic_DNA"/>
</dbReference>
<dbReference type="InterPro" id="IPR050570">
    <property type="entry name" value="Cell_wall_metabolism_enzyme"/>
</dbReference>
<dbReference type="Gene3D" id="3.10.350.10">
    <property type="entry name" value="LysM domain"/>
    <property type="match status" value="2"/>
</dbReference>
<protein>
    <recommendedName>
        <fullName evidence="2">LysM domain-containing protein</fullName>
    </recommendedName>
</protein>
<name>A0A920BS45_9BACI</name>
<gene>
    <name evidence="3" type="ORF">J27TS8_06880</name>
</gene>
<keyword evidence="4" id="KW-1185">Reference proteome</keyword>
<keyword evidence="1" id="KW-0175">Coiled coil</keyword>